<organism evidence="1 2">
    <name type="scientific">Ascaris lumbricoides</name>
    <name type="common">Giant roundworm</name>
    <dbReference type="NCBI Taxonomy" id="6252"/>
    <lineage>
        <taxon>Eukaryota</taxon>
        <taxon>Metazoa</taxon>
        <taxon>Ecdysozoa</taxon>
        <taxon>Nematoda</taxon>
        <taxon>Chromadorea</taxon>
        <taxon>Rhabditida</taxon>
        <taxon>Spirurina</taxon>
        <taxon>Ascaridomorpha</taxon>
        <taxon>Ascaridoidea</taxon>
        <taxon>Ascarididae</taxon>
        <taxon>Ascaris</taxon>
    </lineage>
</organism>
<name>A0A9J2PHI1_ASCLU</name>
<keyword evidence="1" id="KW-1185">Reference proteome</keyword>
<dbReference type="WBParaSite" id="ALUE_0000894301-mRNA-1">
    <property type="protein sequence ID" value="ALUE_0000894301-mRNA-1"/>
    <property type="gene ID" value="ALUE_0000894301"/>
</dbReference>
<accession>A0A9J2PHI1</accession>
<proteinExistence type="predicted"/>
<evidence type="ECO:0000313" key="2">
    <source>
        <dbReference type="WBParaSite" id="ALUE_0000894301-mRNA-1"/>
    </source>
</evidence>
<reference evidence="2" key="1">
    <citation type="submission" date="2023-03" db="UniProtKB">
        <authorList>
            <consortium name="WormBaseParasite"/>
        </authorList>
    </citation>
    <scope>IDENTIFICATION</scope>
</reference>
<protein>
    <submittedName>
        <fullName evidence="2">Uncharacterized protein</fullName>
    </submittedName>
</protein>
<dbReference type="Proteomes" id="UP000036681">
    <property type="component" value="Unplaced"/>
</dbReference>
<dbReference type="AlphaFoldDB" id="A0A9J2PHI1"/>
<sequence length="95" mass="10520">MMGPEASTATRISRRTTNCDEDGIRIIELKGAKGTLKRNVTLPPRGTRLGGGGAMLALLQSNLRIEQLSIMRTDYKRCFLHFCIQTIATTDPTIR</sequence>
<evidence type="ECO:0000313" key="1">
    <source>
        <dbReference type="Proteomes" id="UP000036681"/>
    </source>
</evidence>